<dbReference type="GO" id="GO:0055085">
    <property type="term" value="P:transmembrane transport"/>
    <property type="evidence" value="ECO:0007669"/>
    <property type="project" value="TreeGrafter"/>
</dbReference>
<keyword evidence="5 6" id="KW-0472">Membrane</keyword>
<dbReference type="PANTHER" id="PTHR21716:SF16">
    <property type="entry name" value="BLL1467 PROTEIN"/>
    <property type="match status" value="1"/>
</dbReference>
<comment type="similarity">
    <text evidence="2">Belongs to the autoinducer-2 exporter (AI-2E) (TC 2.A.86) family.</text>
</comment>
<dbReference type="RefSeq" id="WP_197310366.1">
    <property type="nucleotide sequence ID" value="NZ_JADZLT010000042.1"/>
</dbReference>
<comment type="caution">
    <text evidence="7">The sequence shown here is derived from an EMBL/GenBank/DDBJ whole genome shotgun (WGS) entry which is preliminary data.</text>
</comment>
<evidence type="ECO:0000256" key="1">
    <source>
        <dbReference type="ARBA" id="ARBA00004141"/>
    </source>
</evidence>
<feature type="transmembrane region" description="Helical" evidence="6">
    <location>
        <begin position="110"/>
        <end position="131"/>
    </location>
</feature>
<feature type="transmembrane region" description="Helical" evidence="6">
    <location>
        <begin position="294"/>
        <end position="312"/>
    </location>
</feature>
<feature type="transmembrane region" description="Helical" evidence="6">
    <location>
        <begin position="352"/>
        <end position="378"/>
    </location>
</feature>
<reference evidence="7" key="1">
    <citation type="submission" date="2020-12" db="EMBL/GenBank/DDBJ databases">
        <title>Methylobrevis albus sp. nov., isolated from fresh water lack sediment.</title>
        <authorList>
            <person name="Zou Q."/>
        </authorList>
    </citation>
    <scope>NUCLEOTIDE SEQUENCE</scope>
    <source>
        <strain evidence="7">L22</strain>
    </source>
</reference>
<sequence>MQPAEIAAVPIVPGPSTAAPFGGGGGTDTAPAPADEADASAISRVEHAPPEPFLAAEARFAQVGIFLIMLIAALYFSKDFLLPVSLAFLFALVLSPAVRGLRRRGVPEFVSAAALVVILIAAVSSAVWVLIDPIQQFIDDAPGTAATLRDKISLLRGPIERVMAASQRMEEAARAGMPVQRVVLEEPGLLSRAATGVPEIGAKMGLTIVLLLFLLASGDMFYEKLVKVLPTLSDKKRGVRITREVEREVSRYLFTITIINICLGIAIGIAMSVVGMPTPVLWGILGGVLNYMPYIGPAVTGSAIVVVALVSFDTVSAAMVAPAVFLAITVFEGQIVTPMLVGRRLEMNPVAIFLAVAFWGWLWGIAGAIMAVPILVVVKIFCDHVDGYTAVSEFLGAREGQIPKDKDAAAEKT</sequence>
<evidence type="ECO:0000256" key="3">
    <source>
        <dbReference type="ARBA" id="ARBA00022692"/>
    </source>
</evidence>
<dbReference type="GO" id="GO:0016020">
    <property type="term" value="C:membrane"/>
    <property type="evidence" value="ECO:0007669"/>
    <property type="project" value="UniProtKB-SubCell"/>
</dbReference>
<keyword evidence="4 6" id="KW-1133">Transmembrane helix</keyword>
<feature type="transmembrane region" description="Helical" evidence="6">
    <location>
        <begin position="80"/>
        <end position="98"/>
    </location>
</feature>
<feature type="transmembrane region" description="Helical" evidence="6">
    <location>
        <begin position="252"/>
        <end position="274"/>
    </location>
</feature>
<dbReference type="EMBL" id="JADZLT010000042">
    <property type="protein sequence ID" value="MBH0237269.1"/>
    <property type="molecule type" value="Genomic_DNA"/>
</dbReference>
<name>A0A931I0T6_9HYPH</name>
<evidence type="ECO:0000313" key="7">
    <source>
        <dbReference type="EMBL" id="MBH0237269.1"/>
    </source>
</evidence>
<feature type="transmembrane region" description="Helical" evidence="6">
    <location>
        <begin position="319"/>
        <end position="340"/>
    </location>
</feature>
<comment type="subcellular location">
    <subcellularLocation>
        <location evidence="1">Membrane</location>
        <topology evidence="1">Multi-pass membrane protein</topology>
    </subcellularLocation>
</comment>
<dbReference type="AlphaFoldDB" id="A0A931I0T6"/>
<dbReference type="PANTHER" id="PTHR21716">
    <property type="entry name" value="TRANSMEMBRANE PROTEIN"/>
    <property type="match status" value="1"/>
</dbReference>
<proteinExistence type="inferred from homology"/>
<evidence type="ECO:0000256" key="4">
    <source>
        <dbReference type="ARBA" id="ARBA00022989"/>
    </source>
</evidence>
<evidence type="ECO:0000313" key="8">
    <source>
        <dbReference type="Proteomes" id="UP000631694"/>
    </source>
</evidence>
<evidence type="ECO:0000256" key="6">
    <source>
        <dbReference type="SAM" id="Phobius"/>
    </source>
</evidence>
<feature type="transmembrane region" description="Helical" evidence="6">
    <location>
        <begin position="53"/>
        <end position="74"/>
    </location>
</feature>
<dbReference type="Pfam" id="PF01594">
    <property type="entry name" value="AI-2E_transport"/>
    <property type="match status" value="1"/>
</dbReference>
<feature type="transmembrane region" description="Helical" evidence="6">
    <location>
        <begin position="200"/>
        <end position="222"/>
    </location>
</feature>
<evidence type="ECO:0000256" key="2">
    <source>
        <dbReference type="ARBA" id="ARBA00009773"/>
    </source>
</evidence>
<dbReference type="Proteomes" id="UP000631694">
    <property type="component" value="Unassembled WGS sequence"/>
</dbReference>
<dbReference type="InterPro" id="IPR002549">
    <property type="entry name" value="AI-2E-like"/>
</dbReference>
<keyword evidence="8" id="KW-1185">Reference proteome</keyword>
<protein>
    <submittedName>
        <fullName evidence="7">AI-2E family transporter</fullName>
    </submittedName>
</protein>
<gene>
    <name evidence="7" type="ORF">I5731_05495</name>
</gene>
<keyword evidence="3 6" id="KW-0812">Transmembrane</keyword>
<organism evidence="7 8">
    <name type="scientific">Methylobrevis albus</name>
    <dbReference type="NCBI Taxonomy" id="2793297"/>
    <lineage>
        <taxon>Bacteria</taxon>
        <taxon>Pseudomonadati</taxon>
        <taxon>Pseudomonadota</taxon>
        <taxon>Alphaproteobacteria</taxon>
        <taxon>Hyphomicrobiales</taxon>
        <taxon>Pleomorphomonadaceae</taxon>
        <taxon>Methylobrevis</taxon>
    </lineage>
</organism>
<accession>A0A931I0T6</accession>
<evidence type="ECO:0000256" key="5">
    <source>
        <dbReference type="ARBA" id="ARBA00023136"/>
    </source>
</evidence>